<feature type="active site" evidence="1">
    <location>
        <position position="49"/>
    </location>
</feature>
<dbReference type="PANTHER" id="PTHR13774">
    <property type="entry name" value="PHENAZINE BIOSYNTHESIS PROTEIN"/>
    <property type="match status" value="1"/>
</dbReference>
<name>A0A1F8C468_9BACT</name>
<organism evidence="2 3">
    <name type="scientific">Candidatus Woesebacteria bacterium RIFCSPLOWO2_01_FULL_44_14</name>
    <dbReference type="NCBI Taxonomy" id="1802525"/>
    <lineage>
        <taxon>Bacteria</taxon>
        <taxon>Candidatus Woeseibacteriota</taxon>
    </lineage>
</organism>
<dbReference type="GO" id="GO:0005737">
    <property type="term" value="C:cytoplasm"/>
    <property type="evidence" value="ECO:0007669"/>
    <property type="project" value="TreeGrafter"/>
</dbReference>
<dbReference type="EMBL" id="MGHL01000001">
    <property type="protein sequence ID" value="OGM70950.1"/>
    <property type="molecule type" value="Genomic_DNA"/>
</dbReference>
<dbReference type="Proteomes" id="UP000178429">
    <property type="component" value="Unassembled WGS sequence"/>
</dbReference>
<proteinExistence type="predicted"/>
<accession>A0A1F8C468</accession>
<gene>
    <name evidence="2" type="ORF">A2975_01605</name>
</gene>
<comment type="caution">
    <text evidence="2">The sequence shown here is derived from an EMBL/GenBank/DDBJ whole genome shotgun (WGS) entry which is preliminary data.</text>
</comment>
<dbReference type="AlphaFoldDB" id="A0A1F8C468"/>
<dbReference type="STRING" id="1802525.A2975_01605"/>
<sequence>MDTLNVNIAKVFVDDKGEFGNPVGIVLNENKQFSDEQKQQVATKLNFSETVFIDSLEKTPIVSIFNPQHKVKFAGHAVLGTAYFIKHSLDKDIDSIKCWDENVAARFEEDKTYVTAPLSIMPAWNYEQLDSTNQVERLSKEEITQKKHVFVWAWIDEIKGLIRARTFAPDWGIPEDQANGSGSILLATKLKKQIEILHGQGSVIYARPIGSNLAEVGGLVKLGKKIELRNK</sequence>
<evidence type="ECO:0000313" key="3">
    <source>
        <dbReference type="Proteomes" id="UP000178429"/>
    </source>
</evidence>
<dbReference type="GO" id="GO:0016853">
    <property type="term" value="F:isomerase activity"/>
    <property type="evidence" value="ECO:0007669"/>
    <property type="project" value="TreeGrafter"/>
</dbReference>
<evidence type="ECO:0000313" key="2">
    <source>
        <dbReference type="EMBL" id="OGM70950.1"/>
    </source>
</evidence>
<evidence type="ECO:0000256" key="1">
    <source>
        <dbReference type="PIRSR" id="PIRSR016184-1"/>
    </source>
</evidence>
<dbReference type="PIRSF" id="PIRSF016184">
    <property type="entry name" value="PhzC_PhzF"/>
    <property type="match status" value="1"/>
</dbReference>
<protein>
    <recommendedName>
        <fullName evidence="4">Phenazine biosynthesis protein PhzF</fullName>
    </recommendedName>
</protein>
<dbReference type="Gene3D" id="3.10.310.10">
    <property type="entry name" value="Diaminopimelate Epimerase, Chain A, domain 1"/>
    <property type="match status" value="2"/>
</dbReference>
<evidence type="ECO:0008006" key="4">
    <source>
        <dbReference type="Google" id="ProtNLM"/>
    </source>
</evidence>
<reference evidence="2 3" key="1">
    <citation type="journal article" date="2016" name="Nat. Commun.">
        <title>Thousands of microbial genomes shed light on interconnected biogeochemical processes in an aquifer system.</title>
        <authorList>
            <person name="Anantharaman K."/>
            <person name="Brown C.T."/>
            <person name="Hug L.A."/>
            <person name="Sharon I."/>
            <person name="Castelle C.J."/>
            <person name="Probst A.J."/>
            <person name="Thomas B.C."/>
            <person name="Singh A."/>
            <person name="Wilkins M.J."/>
            <person name="Karaoz U."/>
            <person name="Brodie E.L."/>
            <person name="Williams K.H."/>
            <person name="Hubbard S.S."/>
            <person name="Banfield J.F."/>
        </authorList>
    </citation>
    <scope>NUCLEOTIDE SEQUENCE [LARGE SCALE GENOMIC DNA]</scope>
</reference>
<dbReference type="PANTHER" id="PTHR13774:SF32">
    <property type="entry name" value="ANTISENSE-ENHANCING SEQUENCE 1"/>
    <property type="match status" value="1"/>
</dbReference>
<dbReference type="SUPFAM" id="SSF54506">
    <property type="entry name" value="Diaminopimelate epimerase-like"/>
    <property type="match status" value="1"/>
</dbReference>
<dbReference type="InterPro" id="IPR003719">
    <property type="entry name" value="Phenazine_PhzF-like"/>
</dbReference>
<dbReference type="Pfam" id="PF02567">
    <property type="entry name" value="PhzC-PhzF"/>
    <property type="match status" value="1"/>
</dbReference>